<feature type="transmembrane region" description="Helical" evidence="10">
    <location>
        <begin position="386"/>
        <end position="407"/>
    </location>
</feature>
<dbReference type="InterPro" id="IPR002528">
    <property type="entry name" value="MATE_fam"/>
</dbReference>
<dbReference type="PANTHER" id="PTHR43823">
    <property type="entry name" value="SPORULATION PROTEIN YKVU"/>
    <property type="match status" value="1"/>
</dbReference>
<evidence type="ECO:0000313" key="11">
    <source>
        <dbReference type="EMBL" id="MPM25233.1"/>
    </source>
</evidence>
<feature type="transmembrane region" description="Helical" evidence="10">
    <location>
        <begin position="269"/>
        <end position="290"/>
    </location>
</feature>
<feature type="transmembrane region" description="Helical" evidence="10">
    <location>
        <begin position="311"/>
        <end position="330"/>
    </location>
</feature>
<dbReference type="InterPro" id="IPR051327">
    <property type="entry name" value="MATE_MepA_subfamily"/>
</dbReference>
<evidence type="ECO:0000256" key="2">
    <source>
        <dbReference type="ARBA" id="ARBA00008417"/>
    </source>
</evidence>
<dbReference type="PIRSF" id="PIRSF006603">
    <property type="entry name" value="DinF"/>
    <property type="match status" value="1"/>
</dbReference>
<evidence type="ECO:0000256" key="10">
    <source>
        <dbReference type="SAM" id="Phobius"/>
    </source>
</evidence>
<dbReference type="InterPro" id="IPR045070">
    <property type="entry name" value="MATE_MepA-like"/>
</dbReference>
<dbReference type="AlphaFoldDB" id="A0A644YFD5"/>
<feature type="transmembrane region" description="Helical" evidence="10">
    <location>
        <begin position="356"/>
        <end position="379"/>
    </location>
</feature>
<keyword evidence="6 10" id="KW-0812">Transmembrane</keyword>
<dbReference type="GO" id="GO:0042910">
    <property type="term" value="F:xenobiotic transmembrane transporter activity"/>
    <property type="evidence" value="ECO:0007669"/>
    <property type="project" value="InterPro"/>
</dbReference>
<dbReference type="GO" id="GO:0015297">
    <property type="term" value="F:antiporter activity"/>
    <property type="evidence" value="ECO:0007669"/>
    <property type="project" value="InterPro"/>
</dbReference>
<feature type="transmembrane region" description="Helical" evidence="10">
    <location>
        <begin position="163"/>
        <end position="186"/>
    </location>
</feature>
<dbReference type="GO" id="GO:0046677">
    <property type="term" value="P:response to antibiotic"/>
    <property type="evidence" value="ECO:0007669"/>
    <property type="project" value="UniProtKB-KW"/>
</dbReference>
<dbReference type="CDD" id="cd13143">
    <property type="entry name" value="MATE_MepA_like"/>
    <property type="match status" value="1"/>
</dbReference>
<organism evidence="11">
    <name type="scientific">bioreactor metagenome</name>
    <dbReference type="NCBI Taxonomy" id="1076179"/>
    <lineage>
        <taxon>unclassified sequences</taxon>
        <taxon>metagenomes</taxon>
        <taxon>ecological metagenomes</taxon>
    </lineage>
</organism>
<dbReference type="InterPro" id="IPR048279">
    <property type="entry name" value="MdtK-like"/>
</dbReference>
<protein>
    <recommendedName>
        <fullName evidence="3">Multidrug export protein MepA</fullName>
    </recommendedName>
</protein>
<keyword evidence="8 10" id="KW-0472">Membrane</keyword>
<keyword evidence="7 10" id="KW-1133">Transmembrane helix</keyword>
<evidence type="ECO:0000256" key="1">
    <source>
        <dbReference type="ARBA" id="ARBA00004651"/>
    </source>
</evidence>
<reference evidence="11" key="1">
    <citation type="submission" date="2019-08" db="EMBL/GenBank/DDBJ databases">
        <authorList>
            <person name="Kucharzyk K."/>
            <person name="Murdoch R.W."/>
            <person name="Higgins S."/>
            <person name="Loffler F."/>
        </authorList>
    </citation>
    <scope>NUCLEOTIDE SEQUENCE</scope>
</reference>
<evidence type="ECO:0000256" key="9">
    <source>
        <dbReference type="ARBA" id="ARBA00023251"/>
    </source>
</evidence>
<feature type="transmembrane region" description="Helical" evidence="10">
    <location>
        <begin position="14"/>
        <end position="33"/>
    </location>
</feature>
<evidence type="ECO:0000256" key="8">
    <source>
        <dbReference type="ARBA" id="ARBA00023136"/>
    </source>
</evidence>
<comment type="similarity">
    <text evidence="2">Belongs to the multi antimicrobial extrusion (MATE) (TC 2.A.66.1) family. MepA subfamily.</text>
</comment>
<proteinExistence type="inferred from homology"/>
<keyword evidence="9" id="KW-0046">Antibiotic resistance</keyword>
<comment type="caution">
    <text evidence="11">The sequence shown here is derived from an EMBL/GenBank/DDBJ whole genome shotgun (WGS) entry which is preliminary data.</text>
</comment>
<evidence type="ECO:0000256" key="3">
    <source>
        <dbReference type="ARBA" id="ARBA00022106"/>
    </source>
</evidence>
<gene>
    <name evidence="11" type="primary">mepA_42</name>
    <name evidence="11" type="ORF">SDC9_71723</name>
</gene>
<evidence type="ECO:0000256" key="5">
    <source>
        <dbReference type="ARBA" id="ARBA00022475"/>
    </source>
</evidence>
<keyword evidence="4" id="KW-0813">Transport</keyword>
<sequence length="454" mass="50616">MENSLEKKVTLTSLIKYTLPTVIMMMFFSLYTIVDGMFISKFIGANALSSTNIVYPVINVLIGIGVMFATGGSAIVAKTMGENKTEEAREYFTLITISAIIVGIIVEIICIVFMNDIIYALGSTQSLFFYCKEYLFFMIIFTPFIILKLYFDYFLVTAGVPNLGLLSSVAGGILNIALDYVFIVQLNMGVRGAALATCIGYVLPSIVGIIYFFNKKNLLHFVKPKFNFKVILRSCFNGMSEMVTQISSALTTFLFNIVMIKFLGEDGVAAITIMLYMQFLLNAAYLGFTSGVSPRISYNYGRQDENQVEKLFKYSIIIISAFGVITFIMSRSMSEILISLFATKGSTLFEVSHNGFMIFSISFLVAGINIFGSGMFTAFSNGKISAILSLLRTFVFFLMGIFVLPRIMGVDGVWLVVPFAEVATMVVSLIFMYKYKKKYLYDNAFAFKRKISVS</sequence>
<name>A0A644YFD5_9ZZZZ</name>
<dbReference type="PANTHER" id="PTHR43823:SF3">
    <property type="entry name" value="MULTIDRUG EXPORT PROTEIN MEPA"/>
    <property type="match status" value="1"/>
</dbReference>
<dbReference type="NCBIfam" id="TIGR00797">
    <property type="entry name" value="matE"/>
    <property type="match status" value="1"/>
</dbReference>
<feature type="transmembrane region" description="Helical" evidence="10">
    <location>
        <begin position="192"/>
        <end position="213"/>
    </location>
</feature>
<dbReference type="GO" id="GO:0005886">
    <property type="term" value="C:plasma membrane"/>
    <property type="evidence" value="ECO:0007669"/>
    <property type="project" value="UniProtKB-SubCell"/>
</dbReference>
<feature type="transmembrane region" description="Helical" evidence="10">
    <location>
        <begin position="134"/>
        <end position="151"/>
    </location>
</feature>
<dbReference type="Pfam" id="PF01554">
    <property type="entry name" value="MatE"/>
    <property type="match status" value="2"/>
</dbReference>
<comment type="subcellular location">
    <subcellularLocation>
        <location evidence="1">Cell membrane</location>
        <topology evidence="1">Multi-pass membrane protein</topology>
    </subcellularLocation>
</comment>
<accession>A0A644YFD5</accession>
<keyword evidence="5" id="KW-1003">Cell membrane</keyword>
<feature type="transmembrane region" description="Helical" evidence="10">
    <location>
        <begin position="91"/>
        <end position="114"/>
    </location>
</feature>
<feature type="transmembrane region" description="Helical" evidence="10">
    <location>
        <begin position="53"/>
        <end position="79"/>
    </location>
</feature>
<evidence type="ECO:0000256" key="7">
    <source>
        <dbReference type="ARBA" id="ARBA00022989"/>
    </source>
</evidence>
<feature type="transmembrane region" description="Helical" evidence="10">
    <location>
        <begin position="413"/>
        <end position="433"/>
    </location>
</feature>
<dbReference type="EMBL" id="VSSQ01004446">
    <property type="protein sequence ID" value="MPM25233.1"/>
    <property type="molecule type" value="Genomic_DNA"/>
</dbReference>
<evidence type="ECO:0000256" key="4">
    <source>
        <dbReference type="ARBA" id="ARBA00022448"/>
    </source>
</evidence>
<feature type="transmembrane region" description="Helical" evidence="10">
    <location>
        <begin position="242"/>
        <end position="263"/>
    </location>
</feature>
<evidence type="ECO:0000256" key="6">
    <source>
        <dbReference type="ARBA" id="ARBA00022692"/>
    </source>
</evidence>